<feature type="transmembrane region" description="Helical" evidence="2">
    <location>
        <begin position="74"/>
        <end position="92"/>
    </location>
</feature>
<feature type="compositionally biased region" description="Low complexity" evidence="1">
    <location>
        <begin position="1"/>
        <end position="11"/>
    </location>
</feature>
<dbReference type="AlphaFoldDB" id="A0A4V5MVD7"/>
<dbReference type="Proteomes" id="UP000305778">
    <property type="component" value="Unassembled WGS sequence"/>
</dbReference>
<gene>
    <name evidence="3" type="ORF">FCI23_55335</name>
</gene>
<dbReference type="GO" id="GO:0008556">
    <property type="term" value="F:P-type potassium transmembrane transporter activity"/>
    <property type="evidence" value="ECO:0007669"/>
    <property type="project" value="InterPro"/>
</dbReference>
<accession>A0A4V5MVD7</accession>
<reference evidence="3 4" key="1">
    <citation type="submission" date="2019-04" db="EMBL/GenBank/DDBJ databases">
        <title>Streptomyces oryziradicis sp. nov., a novel actinomycete isolated from rhizosphere soil of rice (Oryza sativa L.).</title>
        <authorList>
            <person name="Li C."/>
        </authorList>
    </citation>
    <scope>NUCLEOTIDE SEQUENCE [LARGE SCALE GENOMIC DNA]</scope>
    <source>
        <strain evidence="3 4">NEAU-C40</strain>
    </source>
</reference>
<keyword evidence="4" id="KW-1185">Reference proteome</keyword>
<comment type="caution">
    <text evidence="3">The sequence shown here is derived from an EMBL/GenBank/DDBJ whole genome shotgun (WGS) entry which is preliminary data.</text>
</comment>
<organism evidence="3 4">
    <name type="scientific">Actinacidiphila oryziradicis</name>
    <dbReference type="NCBI Taxonomy" id="2571141"/>
    <lineage>
        <taxon>Bacteria</taxon>
        <taxon>Bacillati</taxon>
        <taxon>Actinomycetota</taxon>
        <taxon>Actinomycetes</taxon>
        <taxon>Kitasatosporales</taxon>
        <taxon>Streptomycetaceae</taxon>
        <taxon>Actinacidiphila</taxon>
    </lineage>
</organism>
<keyword evidence="2" id="KW-1133">Transmembrane helix</keyword>
<feature type="non-terminal residue" evidence="3">
    <location>
        <position position="109"/>
    </location>
</feature>
<feature type="transmembrane region" description="Helical" evidence="2">
    <location>
        <begin position="51"/>
        <end position="68"/>
    </location>
</feature>
<dbReference type="PANTHER" id="PTHR43743:SF1">
    <property type="entry name" value="POTASSIUM-TRANSPORTING ATPASE ATP-BINDING SUBUNIT"/>
    <property type="match status" value="1"/>
</dbReference>
<proteinExistence type="predicted"/>
<keyword evidence="2" id="KW-0812">Transmembrane</keyword>
<evidence type="ECO:0000313" key="4">
    <source>
        <dbReference type="Proteomes" id="UP000305778"/>
    </source>
</evidence>
<feature type="region of interest" description="Disordered" evidence="1">
    <location>
        <begin position="1"/>
        <end position="27"/>
    </location>
</feature>
<keyword evidence="2" id="KW-0472">Membrane</keyword>
<dbReference type="GO" id="GO:0016020">
    <property type="term" value="C:membrane"/>
    <property type="evidence" value="ECO:0007669"/>
    <property type="project" value="InterPro"/>
</dbReference>
<dbReference type="PANTHER" id="PTHR43743">
    <property type="entry name" value="POTASSIUM-TRANSPORTING ATPASE ATP-BINDING SUBUNIT"/>
    <property type="match status" value="1"/>
</dbReference>
<evidence type="ECO:0000313" key="3">
    <source>
        <dbReference type="EMBL" id="TJZ91878.1"/>
    </source>
</evidence>
<dbReference type="EMBL" id="SUMC01000297">
    <property type="protein sequence ID" value="TJZ91878.1"/>
    <property type="molecule type" value="Genomic_DNA"/>
</dbReference>
<sequence length="109" mass="11824">MTTTETPATPGGTPPEPQQHRVSGGTIDPRQLITSLPEACRKLDPRVMVKNPVMFVVWVGAVLTTLSAIKNPSIFAWVITVWLWLTAVFANLSEAVAEGRGKAQAETLR</sequence>
<evidence type="ECO:0000256" key="1">
    <source>
        <dbReference type="SAM" id="MobiDB-lite"/>
    </source>
</evidence>
<name>A0A4V5MVD7_9ACTN</name>
<dbReference type="InterPro" id="IPR006391">
    <property type="entry name" value="P-type_ATPase_bsu_IA"/>
</dbReference>
<protein>
    <submittedName>
        <fullName evidence="3">Potassium-transporting ATPase subunit B</fullName>
    </submittedName>
</protein>
<dbReference type="GO" id="GO:0005524">
    <property type="term" value="F:ATP binding"/>
    <property type="evidence" value="ECO:0007669"/>
    <property type="project" value="UniProtKB-KW"/>
</dbReference>
<evidence type="ECO:0000256" key="2">
    <source>
        <dbReference type="SAM" id="Phobius"/>
    </source>
</evidence>